<dbReference type="STRING" id="52694.ACWI_29160"/>
<organism evidence="5 6">
    <name type="scientific">Acetobacterium wieringae</name>
    <dbReference type="NCBI Taxonomy" id="52694"/>
    <lineage>
        <taxon>Bacteria</taxon>
        <taxon>Bacillati</taxon>
        <taxon>Bacillota</taxon>
        <taxon>Clostridia</taxon>
        <taxon>Eubacteriales</taxon>
        <taxon>Eubacteriaceae</taxon>
        <taxon>Acetobacterium</taxon>
    </lineage>
</organism>
<dbReference type="GO" id="GO:0046872">
    <property type="term" value="F:metal ion binding"/>
    <property type="evidence" value="ECO:0007669"/>
    <property type="project" value="UniProtKB-KW"/>
</dbReference>
<dbReference type="GO" id="GO:0032259">
    <property type="term" value="P:methylation"/>
    <property type="evidence" value="ECO:0007669"/>
    <property type="project" value="UniProtKB-KW"/>
</dbReference>
<feature type="domain" description="B12-binding N-terminal" evidence="4">
    <location>
        <begin position="1"/>
        <end position="84"/>
    </location>
</feature>
<dbReference type="AlphaFoldDB" id="A0A1F2PES6"/>
<evidence type="ECO:0000313" key="6">
    <source>
        <dbReference type="Proteomes" id="UP000176244"/>
    </source>
</evidence>
<dbReference type="GO" id="GO:0046653">
    <property type="term" value="P:tetrahydrofolate metabolic process"/>
    <property type="evidence" value="ECO:0007669"/>
    <property type="project" value="TreeGrafter"/>
</dbReference>
<dbReference type="InterPro" id="IPR050554">
    <property type="entry name" value="Met_Synthase/Corrinoid"/>
</dbReference>
<evidence type="ECO:0000259" key="4">
    <source>
        <dbReference type="PROSITE" id="PS51337"/>
    </source>
</evidence>
<evidence type="ECO:0000256" key="1">
    <source>
        <dbReference type="ARBA" id="ARBA00022723"/>
    </source>
</evidence>
<keyword evidence="5" id="KW-0808">Transferase</keyword>
<dbReference type="GO" id="GO:0031419">
    <property type="term" value="F:cobalamin binding"/>
    <property type="evidence" value="ECO:0007669"/>
    <property type="project" value="InterPro"/>
</dbReference>
<dbReference type="SUPFAM" id="SSF47644">
    <property type="entry name" value="Methionine synthase domain"/>
    <property type="match status" value="1"/>
</dbReference>
<dbReference type="InterPro" id="IPR006158">
    <property type="entry name" value="Cobalamin-bd"/>
</dbReference>
<proteinExistence type="predicted"/>
<dbReference type="PROSITE" id="PS51332">
    <property type="entry name" value="B12_BINDING"/>
    <property type="match status" value="1"/>
</dbReference>
<evidence type="ECO:0000313" key="5">
    <source>
        <dbReference type="EMBL" id="OFV69778.1"/>
    </source>
</evidence>
<evidence type="ECO:0000256" key="2">
    <source>
        <dbReference type="ARBA" id="ARBA00023285"/>
    </source>
</evidence>
<keyword evidence="1" id="KW-0479">Metal-binding</keyword>
<dbReference type="Proteomes" id="UP000176244">
    <property type="component" value="Unassembled WGS sequence"/>
</dbReference>
<dbReference type="Gene3D" id="1.10.1240.10">
    <property type="entry name" value="Methionine synthase domain"/>
    <property type="match status" value="1"/>
</dbReference>
<dbReference type="PROSITE" id="PS51337">
    <property type="entry name" value="B12_BINDING_NTER"/>
    <property type="match status" value="1"/>
</dbReference>
<dbReference type="GO" id="GO:0050667">
    <property type="term" value="P:homocysteine metabolic process"/>
    <property type="evidence" value="ECO:0007669"/>
    <property type="project" value="TreeGrafter"/>
</dbReference>
<accession>A0A1F2PES6</accession>
<reference evidence="5 6" key="1">
    <citation type="submission" date="2015-09" db="EMBL/GenBank/DDBJ databases">
        <title>Genome sequence of Acetobacterium wieringae DSM 1911.</title>
        <authorList>
            <person name="Poehlein A."/>
            <person name="Bengelsdorf F.R."/>
            <person name="Schiel-Bengelsdorf B."/>
            <person name="Duerre P."/>
            <person name="Daniel R."/>
        </authorList>
    </citation>
    <scope>NUCLEOTIDE SEQUENCE [LARGE SCALE GENOMIC DNA]</scope>
    <source>
        <strain evidence="5 6">DSM 1911</strain>
    </source>
</reference>
<evidence type="ECO:0000259" key="3">
    <source>
        <dbReference type="PROSITE" id="PS51332"/>
    </source>
</evidence>
<dbReference type="InterPro" id="IPR003759">
    <property type="entry name" value="Cbl-bd_cap"/>
</dbReference>
<sequence length="205" mass="21871">MAKISELLANLEMDELMESVQLDLDNGRDPVEILKECEAGMVKVGEMFSAGDYFVSDLMMSGEMFKEVGIMLEPHLSGKTGDVLGKVVLGTVEGDIHDIGKDLVYVMLKSGGFDVIDVGVDAKPEVFVDALKESGAPILALSCLLTTAYDSISNTVKAVEEAGFRDKVKIIIGGGPTDESVVRYTGADAVGDDAQSAVRLCKEML</sequence>
<dbReference type="InterPro" id="IPR036594">
    <property type="entry name" value="Meth_synthase_dom"/>
</dbReference>
<dbReference type="Pfam" id="PF02607">
    <property type="entry name" value="B12-binding_2"/>
    <property type="match status" value="1"/>
</dbReference>
<dbReference type="InterPro" id="IPR036724">
    <property type="entry name" value="Cobalamin-bd_sf"/>
</dbReference>
<keyword evidence="5" id="KW-0489">Methyltransferase</keyword>
<keyword evidence="2" id="KW-0170">Cobalt</keyword>
<dbReference type="GO" id="GO:0008705">
    <property type="term" value="F:methionine synthase activity"/>
    <property type="evidence" value="ECO:0007669"/>
    <property type="project" value="UniProtKB-EC"/>
</dbReference>
<dbReference type="SUPFAM" id="SSF52242">
    <property type="entry name" value="Cobalamin (vitamin B12)-binding domain"/>
    <property type="match status" value="1"/>
</dbReference>
<feature type="domain" description="B12-binding" evidence="3">
    <location>
        <begin position="84"/>
        <end position="205"/>
    </location>
</feature>
<dbReference type="SMART" id="SM01018">
    <property type="entry name" value="B12-binding_2"/>
    <property type="match status" value="1"/>
</dbReference>
<dbReference type="RefSeq" id="WP_070372173.1">
    <property type="nucleotide sequence ID" value="NZ_CP097897.1"/>
</dbReference>
<dbReference type="EC" id="2.1.1.13" evidence="5"/>
<protein>
    <submittedName>
        <fullName evidence="5">Methionine synthase</fullName>
        <ecNumber evidence="5">2.1.1.13</ecNumber>
    </submittedName>
</protein>
<dbReference type="PANTHER" id="PTHR45833:SF1">
    <property type="entry name" value="METHIONINE SYNTHASE"/>
    <property type="match status" value="1"/>
</dbReference>
<dbReference type="GO" id="GO:0005829">
    <property type="term" value="C:cytosol"/>
    <property type="evidence" value="ECO:0007669"/>
    <property type="project" value="TreeGrafter"/>
</dbReference>
<dbReference type="OrthoDB" id="9803687at2"/>
<comment type="caution">
    <text evidence="5">The sequence shown here is derived from an EMBL/GenBank/DDBJ whole genome shotgun (WGS) entry which is preliminary data.</text>
</comment>
<dbReference type="Pfam" id="PF02310">
    <property type="entry name" value="B12-binding"/>
    <property type="match status" value="1"/>
</dbReference>
<dbReference type="EMBL" id="LKEU01000037">
    <property type="protein sequence ID" value="OFV69778.1"/>
    <property type="molecule type" value="Genomic_DNA"/>
</dbReference>
<dbReference type="PANTHER" id="PTHR45833">
    <property type="entry name" value="METHIONINE SYNTHASE"/>
    <property type="match status" value="1"/>
</dbReference>
<gene>
    <name evidence="5" type="primary">metH_19</name>
    <name evidence="5" type="ORF">ACWI_29160</name>
</gene>
<dbReference type="Gene3D" id="3.40.50.280">
    <property type="entry name" value="Cobalamin-binding domain"/>
    <property type="match status" value="1"/>
</dbReference>
<name>A0A1F2PES6_9FIRM</name>